<keyword evidence="6" id="KW-1185">Reference proteome</keyword>
<comment type="caution">
    <text evidence="5">The sequence shown here is derived from an EMBL/GenBank/DDBJ whole genome shotgun (WGS) entry which is preliminary data.</text>
</comment>
<evidence type="ECO:0000259" key="4">
    <source>
        <dbReference type="SMART" id="SM00743"/>
    </source>
</evidence>
<evidence type="ECO:0000256" key="3">
    <source>
        <dbReference type="SAM" id="MobiDB-lite"/>
    </source>
</evidence>
<dbReference type="Proteomes" id="UP000823388">
    <property type="component" value="Chromosome 8K"/>
</dbReference>
<feature type="domain" description="Agenet" evidence="4">
    <location>
        <begin position="102"/>
        <end position="170"/>
    </location>
</feature>
<evidence type="ECO:0000256" key="1">
    <source>
        <dbReference type="ARBA" id="ARBA00022448"/>
    </source>
</evidence>
<feature type="region of interest" description="Disordered" evidence="3">
    <location>
        <begin position="1"/>
        <end position="30"/>
    </location>
</feature>
<dbReference type="AlphaFoldDB" id="A0A8T0PS39"/>
<feature type="domain" description="Agenet" evidence="4">
    <location>
        <begin position="30"/>
        <end position="100"/>
    </location>
</feature>
<keyword evidence="1" id="KW-0813">Transport</keyword>
<dbReference type="CDD" id="cd20406">
    <property type="entry name" value="Tudor_Agenet_AtDUF_rpt2_4"/>
    <property type="match status" value="1"/>
</dbReference>
<dbReference type="EMBL" id="CM029051">
    <property type="protein sequence ID" value="KAG2561776.1"/>
    <property type="molecule type" value="Genomic_DNA"/>
</dbReference>
<reference evidence="5" key="1">
    <citation type="submission" date="2020-05" db="EMBL/GenBank/DDBJ databases">
        <title>WGS assembly of Panicum virgatum.</title>
        <authorList>
            <person name="Lovell J.T."/>
            <person name="Jenkins J."/>
            <person name="Shu S."/>
            <person name="Juenger T.E."/>
            <person name="Schmutz J."/>
        </authorList>
    </citation>
    <scope>NUCLEOTIDE SEQUENCE</scope>
    <source>
        <strain evidence="5">AP13</strain>
    </source>
</reference>
<gene>
    <name evidence="5" type="ORF">PVAP13_8KG275606</name>
</gene>
<name>A0A8T0PS39_PANVG</name>
<dbReference type="InterPro" id="IPR007930">
    <property type="entry name" value="DUF724"/>
</dbReference>
<accession>A0A8T0PS39</accession>
<dbReference type="Pfam" id="PF05266">
    <property type="entry name" value="DUF724"/>
    <property type="match status" value="1"/>
</dbReference>
<dbReference type="PANTHER" id="PTHR31917">
    <property type="entry name" value="AGENET DOMAIN-CONTAINING PROTEIN-RELATED"/>
    <property type="match status" value="1"/>
</dbReference>
<dbReference type="Pfam" id="PF05641">
    <property type="entry name" value="Agenet"/>
    <property type="match status" value="3"/>
</dbReference>
<feature type="compositionally biased region" description="Basic residues" evidence="3">
    <location>
        <begin position="1"/>
        <end position="11"/>
    </location>
</feature>
<dbReference type="OrthoDB" id="938602at2759"/>
<evidence type="ECO:0000313" key="6">
    <source>
        <dbReference type="Proteomes" id="UP000823388"/>
    </source>
</evidence>
<dbReference type="InterPro" id="IPR014002">
    <property type="entry name" value="Agenet_dom_plant"/>
</dbReference>
<dbReference type="PANTHER" id="PTHR31917:SF147">
    <property type="entry name" value="AGENET DOMAIN-CONTAINING PROTEIN"/>
    <property type="match status" value="1"/>
</dbReference>
<evidence type="ECO:0000313" key="5">
    <source>
        <dbReference type="EMBL" id="KAG2561776.1"/>
    </source>
</evidence>
<sequence>MVRGRPRRRGRARAERGGEAAQAGGEEDPVLFPLGAPVEVRSDDSGFACSFYEATVVGYQPGGAGYVVAYSTLCRSPGGGSPLRERVAEADVRPRPPPAPPRGFAVHEMVEAFHNDGWWAGVVCAVPPAAPEDETAELPRRRVYRASFPTSRELLEFEEAALRPNRLFQGERWVPAEEAENGIPLFRDGSQVEVSRSAKTFGKYWSPAIILKVIGATSFLVEYKDVRDDGEQVTEILDSQYIRPSRKIIHMDSKYRFPPSSHVEVFHEGSWWTGAILEILDSESPKKYVVKIKSEDADMDDVQCVDLLTVDHTQLRPKYDWYRGKWVRFLTEKPANRGPQLTPRKRPISAALAACSDSVELTLLATCNDSEEIRDEPDSYLKEKVNNEDVVLKKVCPDFVVCNEHDRIKHMLSSFPEKVVKQQNTVLPFESHLTVPSQSSWIGFRSLKYDPKLCLSGQLELSSSRMITMPSVPQTGQLQASLFGAFGQLRPLPQGPIFRMQSHTVDFGSIVGSAKSFTDHGKQANDKCDYLMSGSKQNTNFGSFSGTGLSRKILFTGQGKQANDDKDCCLMTGSKCNINYGSSSGSDLSTKRLMASVCPQTPLLLGGRPKIMQKRKKMADKKVKEASKLAAISEEPTELNNDDGKDLPKNLDPGSVLLSEVNTVAHMAHTDSRARKDDKGSQGVSVFLRESSVADEIIPSGVPIGLNKFHQEDYVGAGQQGATEVSVLIEKSVLSITSALDNPADSCEDTGDKDNMEAMVKYVRSYAVPTENVSSMGIVAPNRLLSSENPEDVDPQEYTCNMPKTKHAGADGLSSVISFPAFKKFAAHEQHGISQQDHSSAMIEFATEGIHSIENSEITQLSSISMSSSTEAEQGGALIDPNDSEHTPMSKFVPSKTQGSCLSLLQRSLDVHESIMADQTTESLVIKNLPFMKTSPMWEQIEAMEVFRSAPQRPHFHKFQQHVPELREGMALGLMLSFANLAESIRRLSIHDEVALFEEKMKGLSLLEADGFDIRHLRSRLETLLHIRSGCSELQAAIKELKNKSSHKDTDDRHLSAQIGLLNMTVRHLELQACLFRCITQSAISQKMNNASEAVRLKTEAGTLEQSYLYAEQQFNSVAAAPW</sequence>
<feature type="region of interest" description="Disordered" evidence="3">
    <location>
        <begin position="867"/>
        <end position="894"/>
    </location>
</feature>
<protein>
    <recommendedName>
        <fullName evidence="4">Agenet domain-containing protein</fullName>
    </recommendedName>
</protein>
<organism evidence="5 6">
    <name type="scientific">Panicum virgatum</name>
    <name type="common">Blackwell switchgrass</name>
    <dbReference type="NCBI Taxonomy" id="38727"/>
    <lineage>
        <taxon>Eukaryota</taxon>
        <taxon>Viridiplantae</taxon>
        <taxon>Streptophyta</taxon>
        <taxon>Embryophyta</taxon>
        <taxon>Tracheophyta</taxon>
        <taxon>Spermatophyta</taxon>
        <taxon>Magnoliopsida</taxon>
        <taxon>Liliopsida</taxon>
        <taxon>Poales</taxon>
        <taxon>Poaceae</taxon>
        <taxon>PACMAD clade</taxon>
        <taxon>Panicoideae</taxon>
        <taxon>Panicodae</taxon>
        <taxon>Paniceae</taxon>
        <taxon>Panicinae</taxon>
        <taxon>Panicum</taxon>
        <taxon>Panicum sect. Hiantes</taxon>
    </lineage>
</organism>
<keyword evidence="2" id="KW-0341">Growth regulation</keyword>
<dbReference type="SMART" id="SM00743">
    <property type="entry name" value="Agenet"/>
    <property type="match status" value="4"/>
</dbReference>
<proteinExistence type="predicted"/>
<dbReference type="InterPro" id="IPR008395">
    <property type="entry name" value="Agenet-like_dom"/>
</dbReference>
<evidence type="ECO:0000256" key="2">
    <source>
        <dbReference type="ARBA" id="ARBA00022604"/>
    </source>
</evidence>
<feature type="domain" description="Agenet" evidence="4">
    <location>
        <begin position="184"/>
        <end position="250"/>
    </location>
</feature>
<feature type="domain" description="Agenet" evidence="4">
    <location>
        <begin position="255"/>
        <end position="323"/>
    </location>
</feature>